<dbReference type="Proteomes" id="UP000256845">
    <property type="component" value="Unassembled WGS sequence"/>
</dbReference>
<reference evidence="3 4" key="1">
    <citation type="submission" date="2018-07" db="EMBL/GenBank/DDBJ databases">
        <title>Genomic Encyclopedia of Type Strains, Phase III (KMG-III): the genomes of soil and plant-associated and newly described type strains.</title>
        <authorList>
            <person name="Whitman W."/>
        </authorList>
    </citation>
    <scope>NUCLEOTIDE SEQUENCE [LARGE SCALE GENOMIC DNA]</scope>
    <source>
        <strain evidence="3 4">CECT 8488</strain>
    </source>
</reference>
<keyword evidence="2" id="KW-0812">Transmembrane</keyword>
<proteinExistence type="predicted"/>
<feature type="transmembrane region" description="Helical" evidence="2">
    <location>
        <begin position="252"/>
        <end position="270"/>
    </location>
</feature>
<feature type="transmembrane region" description="Helical" evidence="2">
    <location>
        <begin position="290"/>
        <end position="312"/>
    </location>
</feature>
<gene>
    <name evidence="3" type="ORF">DFP90_1174</name>
</gene>
<organism evidence="3 4">
    <name type="scientific">Aestuariispira insulae</name>
    <dbReference type="NCBI Taxonomy" id="1461337"/>
    <lineage>
        <taxon>Bacteria</taxon>
        <taxon>Pseudomonadati</taxon>
        <taxon>Pseudomonadota</taxon>
        <taxon>Alphaproteobacteria</taxon>
        <taxon>Rhodospirillales</taxon>
        <taxon>Kiloniellaceae</taxon>
        <taxon>Aestuariispira</taxon>
    </lineage>
</organism>
<evidence type="ECO:0000313" key="4">
    <source>
        <dbReference type="Proteomes" id="UP000256845"/>
    </source>
</evidence>
<name>A0A3D9H4K2_9PROT</name>
<keyword evidence="4" id="KW-1185">Reference proteome</keyword>
<dbReference type="EMBL" id="QRDW01000017">
    <property type="protein sequence ID" value="RED44101.1"/>
    <property type="molecule type" value="Genomic_DNA"/>
</dbReference>
<keyword evidence="2" id="KW-1133">Transmembrane helix</keyword>
<feature type="compositionally biased region" description="Polar residues" evidence="1">
    <location>
        <begin position="406"/>
        <end position="423"/>
    </location>
</feature>
<evidence type="ECO:0000256" key="2">
    <source>
        <dbReference type="SAM" id="Phobius"/>
    </source>
</evidence>
<evidence type="ECO:0000256" key="1">
    <source>
        <dbReference type="SAM" id="MobiDB-lite"/>
    </source>
</evidence>
<protein>
    <submittedName>
        <fullName evidence="3">Uncharacterized protein</fullName>
    </submittedName>
</protein>
<dbReference type="RefSeq" id="WP_115939311.1">
    <property type="nucleotide sequence ID" value="NZ_QRDW01000017.1"/>
</dbReference>
<feature type="compositionally biased region" description="Basic and acidic residues" evidence="1">
    <location>
        <begin position="429"/>
        <end position="438"/>
    </location>
</feature>
<dbReference type="AlphaFoldDB" id="A0A3D9H4K2"/>
<feature type="region of interest" description="Disordered" evidence="1">
    <location>
        <begin position="405"/>
        <end position="438"/>
    </location>
</feature>
<sequence length="438" mass="48204">MHKTLQTIQDKLESLIHQVDSAVPSNDPIGVAQNNWSFACLSKDELINKAQNISDLIQDRGTDQLGSYETLLSDYPRRLDHLLNQTAANLWGNGNHAIPAYLHTLNGLQEALEPALEKEDVSIIQARHKTALKSLRSIESKLKKLEPRTGSLTDMVSGIEQAHSAAEQLPTDLETLSETREEIEDIAQVAEKNGRAIEGLKEDIESIHTSIDGYAVQAKAVLEQCETAYSAATSIGLAAAFSERSDTLSRSMWVWVCGLVLALAAGSYFGSSQVSHLVEMTSEPDTPAGAFVFNIALSVLSIGAPVWFAWLATKQIGQRFRLAEDYAFKASVSRAYEGFRRETARFDKDMEARLLTTALNRLDELPLRLVETESHGSPWHELISSDSVQKALTTVPGFPKKVQELANRSVSKTSPRQQVANTSESEEQSAEKRESDVA</sequence>
<evidence type="ECO:0000313" key="3">
    <source>
        <dbReference type="EMBL" id="RED44101.1"/>
    </source>
</evidence>
<keyword evidence="2" id="KW-0472">Membrane</keyword>
<accession>A0A3D9H4K2</accession>
<dbReference type="OrthoDB" id="7473745at2"/>
<comment type="caution">
    <text evidence="3">The sequence shown here is derived from an EMBL/GenBank/DDBJ whole genome shotgun (WGS) entry which is preliminary data.</text>
</comment>